<name>A0A8B6XCP5_9BURK</name>
<reference evidence="2" key="1">
    <citation type="submission" date="2025-08" db="UniProtKB">
        <authorList>
            <consortium name="RefSeq"/>
        </authorList>
    </citation>
    <scope>IDENTIFICATION</scope>
</reference>
<sequence>MTARADGGPDGRGVLLAVAARACFAAYDTSTKYLGATVPVVVALWVR</sequence>
<evidence type="ECO:0000313" key="1">
    <source>
        <dbReference type="Proteomes" id="UP000675920"/>
    </source>
</evidence>
<protein>
    <submittedName>
        <fullName evidence="2">Uncharacterized protein</fullName>
    </submittedName>
</protein>
<dbReference type="Proteomes" id="UP000675920">
    <property type="component" value="Unplaced"/>
</dbReference>
<dbReference type="AlphaFoldDB" id="A0A8B6XCP5"/>
<dbReference type="RefSeq" id="WP_156924414.1">
    <property type="nucleotide sequence ID" value="NZ_AXWS01000013.1"/>
</dbReference>
<proteinExistence type="predicted"/>
<accession>A0A8B6XCP5</accession>
<keyword evidence="1" id="KW-1185">Reference proteome</keyword>
<evidence type="ECO:0000313" key="2">
    <source>
        <dbReference type="RefSeq" id="WP_156924414.1"/>
    </source>
</evidence>
<organism evidence="1 2">
    <name type="scientific">Derxia gummosa DSM 723</name>
    <dbReference type="NCBI Taxonomy" id="1121388"/>
    <lineage>
        <taxon>Bacteria</taxon>
        <taxon>Pseudomonadati</taxon>
        <taxon>Pseudomonadota</taxon>
        <taxon>Betaproteobacteria</taxon>
        <taxon>Burkholderiales</taxon>
        <taxon>Alcaligenaceae</taxon>
        <taxon>Derxia</taxon>
    </lineage>
</organism>